<dbReference type="SUPFAM" id="SSF55781">
    <property type="entry name" value="GAF domain-like"/>
    <property type="match status" value="1"/>
</dbReference>
<gene>
    <name evidence="2" type="ORF">SDENCHOL_10532</name>
</gene>
<dbReference type="Pfam" id="PF04340">
    <property type="entry name" value="DUF484"/>
    <property type="match status" value="1"/>
</dbReference>
<organism evidence="2 3">
    <name type="scientific">Sterolibacterium denitrificans</name>
    <dbReference type="NCBI Taxonomy" id="157592"/>
    <lineage>
        <taxon>Bacteria</taxon>
        <taxon>Pseudomonadati</taxon>
        <taxon>Pseudomonadota</taxon>
        <taxon>Betaproteobacteria</taxon>
        <taxon>Nitrosomonadales</taxon>
        <taxon>Sterolibacteriaceae</taxon>
        <taxon>Sterolibacterium</taxon>
    </lineage>
</organism>
<reference evidence="2" key="1">
    <citation type="submission" date="2017-03" db="EMBL/GenBank/DDBJ databases">
        <authorList>
            <consortium name="AG Boll"/>
        </authorList>
    </citation>
    <scope>NUCLEOTIDE SEQUENCE [LARGE SCALE GENOMIC DNA]</scope>
    <source>
        <strain evidence="2">Chol</strain>
    </source>
</reference>
<dbReference type="PANTHER" id="PTHR38765">
    <property type="entry name" value="DUF484 DOMAIN-CONTAINING PROTEIN"/>
    <property type="match status" value="1"/>
</dbReference>
<evidence type="ECO:0000313" key="2">
    <source>
        <dbReference type="EMBL" id="SMB22281.1"/>
    </source>
</evidence>
<protein>
    <recommendedName>
        <fullName evidence="4">DUF484 family protein</fullName>
    </recommendedName>
</protein>
<evidence type="ECO:0000313" key="3">
    <source>
        <dbReference type="Proteomes" id="UP000242886"/>
    </source>
</evidence>
<proteinExistence type="predicted"/>
<dbReference type="EMBL" id="LT837803">
    <property type="protein sequence ID" value="SMB22281.1"/>
    <property type="molecule type" value="Genomic_DNA"/>
</dbReference>
<evidence type="ECO:0008006" key="4">
    <source>
        <dbReference type="Google" id="ProtNLM"/>
    </source>
</evidence>
<evidence type="ECO:0000256" key="1">
    <source>
        <dbReference type="SAM" id="Coils"/>
    </source>
</evidence>
<feature type="coiled-coil region" evidence="1">
    <location>
        <begin position="42"/>
        <end position="69"/>
    </location>
</feature>
<dbReference type="InterPro" id="IPR029016">
    <property type="entry name" value="GAF-like_dom_sf"/>
</dbReference>
<keyword evidence="1" id="KW-0175">Coiled coil</keyword>
<dbReference type="Gene3D" id="3.30.450.40">
    <property type="match status" value="1"/>
</dbReference>
<sequence>MKIELDANDVAAYLKAHPDFFNLYADLLAQIVINDPHNGRAVSITERQLGALRDRNKQLEAKLAELIRFGEENDVISEKLHRMTLALIAAESFPAVVRILHEHLGGAFDVPHVALRLWEVGGLDSLADFSPADEDTKRFATGLKHPYCGSSAGLEALSWLASGVRSTALVPLRRGADTIGLLMLGSEEAQRFYPEMGTLFLARIGDCAAAAVLRTLEPAQA</sequence>
<accession>A0A7Z7HPD4</accession>
<dbReference type="Proteomes" id="UP000242886">
    <property type="component" value="Chromosome SDENCHOL"/>
</dbReference>
<dbReference type="PANTHER" id="PTHR38765:SF1">
    <property type="entry name" value="DUF484 DOMAIN-CONTAINING PROTEIN"/>
    <property type="match status" value="1"/>
</dbReference>
<dbReference type="RefSeq" id="WP_154715924.1">
    <property type="nucleotide sequence ID" value="NZ_LT837803.1"/>
</dbReference>
<dbReference type="InterPro" id="IPR007435">
    <property type="entry name" value="DUF484"/>
</dbReference>
<name>A0A7Z7HPD4_9PROT</name>
<dbReference type="AlphaFoldDB" id="A0A7Z7HPD4"/>
<keyword evidence="3" id="KW-1185">Reference proteome</keyword>